<dbReference type="AlphaFoldDB" id="A0A923LU59"/>
<reference evidence="2" key="1">
    <citation type="submission" date="2020-08" db="EMBL/GenBank/DDBJ databases">
        <title>Genome public.</title>
        <authorList>
            <person name="Liu C."/>
            <person name="Sun Q."/>
        </authorList>
    </citation>
    <scope>NUCLEOTIDE SEQUENCE</scope>
    <source>
        <strain evidence="2">NSJ-28</strain>
    </source>
</reference>
<feature type="transmembrane region" description="Helical" evidence="1">
    <location>
        <begin position="100"/>
        <end position="121"/>
    </location>
</feature>
<feature type="transmembrane region" description="Helical" evidence="1">
    <location>
        <begin position="233"/>
        <end position="257"/>
    </location>
</feature>
<feature type="transmembrane region" description="Helical" evidence="1">
    <location>
        <begin position="189"/>
        <end position="213"/>
    </location>
</feature>
<feature type="transmembrane region" description="Helical" evidence="1">
    <location>
        <begin position="12"/>
        <end position="29"/>
    </location>
</feature>
<feature type="transmembrane region" description="Helical" evidence="1">
    <location>
        <begin position="156"/>
        <end position="177"/>
    </location>
</feature>
<keyword evidence="1" id="KW-1133">Transmembrane helix</keyword>
<name>A0A923LU59_9FIRM</name>
<evidence type="ECO:0000313" key="3">
    <source>
        <dbReference type="Proteomes" id="UP000606499"/>
    </source>
</evidence>
<keyword evidence="3" id="KW-1185">Reference proteome</keyword>
<feature type="transmembrane region" description="Helical" evidence="1">
    <location>
        <begin position="41"/>
        <end position="70"/>
    </location>
</feature>
<keyword evidence="1" id="KW-0472">Membrane</keyword>
<protein>
    <submittedName>
        <fullName evidence="2">Uncharacterized protein</fullName>
    </submittedName>
</protein>
<comment type="caution">
    <text evidence="2">The sequence shown here is derived from an EMBL/GenBank/DDBJ whole genome shotgun (WGS) entry which is preliminary data.</text>
</comment>
<dbReference type="Proteomes" id="UP000606499">
    <property type="component" value="Unassembled WGS sequence"/>
</dbReference>
<sequence>MLKLLKYEWKACARICLPMYAAVLLLAVVNRLTMTDQVQNLLYGIPTVLMAMLYFAVMVAVFVVTAVILIQRFYKNLLGDEGYLMFTLPVTVSQHIWSKVIVATVMSIIATVAAVLSIGIIGSGSGLLVGLGDVLAAIWKSFTSDPNTLFYTLETFAWLLLCAVVGMLFIYLCIALGHLAKKHRVLMAVVWYFVLSTVFQFLFMFFIMGVGNLPFDSVWMALANFFRGIGPTATIHIGMITLCVATAVPGAAFFLAVRHILKNRLNLE</sequence>
<evidence type="ECO:0000313" key="2">
    <source>
        <dbReference type="EMBL" id="MBC5724506.1"/>
    </source>
</evidence>
<keyword evidence="1" id="KW-0812">Transmembrane</keyword>
<organism evidence="2 3">
    <name type="scientific">Agathobaculum faecis</name>
    <dbReference type="NCBI Taxonomy" id="2763013"/>
    <lineage>
        <taxon>Bacteria</taxon>
        <taxon>Bacillati</taxon>
        <taxon>Bacillota</taxon>
        <taxon>Clostridia</taxon>
        <taxon>Eubacteriales</taxon>
        <taxon>Butyricicoccaceae</taxon>
        <taxon>Agathobaculum</taxon>
    </lineage>
</organism>
<dbReference type="RefSeq" id="WP_054327464.1">
    <property type="nucleotide sequence ID" value="NZ_JACOPL010000002.1"/>
</dbReference>
<proteinExistence type="predicted"/>
<accession>A0A923LU59</accession>
<evidence type="ECO:0000256" key="1">
    <source>
        <dbReference type="SAM" id="Phobius"/>
    </source>
</evidence>
<gene>
    <name evidence="2" type="ORF">H8S45_03345</name>
</gene>
<dbReference type="EMBL" id="JACOPL010000002">
    <property type="protein sequence ID" value="MBC5724506.1"/>
    <property type="molecule type" value="Genomic_DNA"/>
</dbReference>